<accession>A0A1M6FER5</accession>
<protein>
    <recommendedName>
        <fullName evidence="3">Adenylosuccinate lyase</fullName>
    </recommendedName>
</protein>
<name>A0A1M6FER5_9FLAO</name>
<dbReference type="Proteomes" id="UP000184543">
    <property type="component" value="Unassembled WGS sequence"/>
</dbReference>
<evidence type="ECO:0000313" key="1">
    <source>
        <dbReference type="EMBL" id="SHI96214.1"/>
    </source>
</evidence>
<proteinExistence type="predicted"/>
<evidence type="ECO:0000313" key="2">
    <source>
        <dbReference type="Proteomes" id="UP000184543"/>
    </source>
</evidence>
<gene>
    <name evidence="1" type="ORF">SAMN04488513_102406</name>
</gene>
<organism evidence="1 2">
    <name type="scientific">Pseudozobellia thermophila</name>
    <dbReference type="NCBI Taxonomy" id="192903"/>
    <lineage>
        <taxon>Bacteria</taxon>
        <taxon>Pseudomonadati</taxon>
        <taxon>Bacteroidota</taxon>
        <taxon>Flavobacteriia</taxon>
        <taxon>Flavobacteriales</taxon>
        <taxon>Flavobacteriaceae</taxon>
        <taxon>Pseudozobellia</taxon>
    </lineage>
</organism>
<dbReference type="EMBL" id="FQYU01000002">
    <property type="protein sequence ID" value="SHI96214.1"/>
    <property type="molecule type" value="Genomic_DNA"/>
</dbReference>
<keyword evidence="2" id="KW-1185">Reference proteome</keyword>
<sequence length="187" mass="21377">MVGKEELYQVLDHVDHSREKRAEMSSLILSRPDLVAPLMEIAFTFDDPISSRASWVLEFTAKENLDCIIPHLDLFTAHIGQVRFDSAVRPMAKICEYLTKAYFSNSENKIQKALTDRHLELITNTCFDWLIGEHKVAAKAYSMTSLLLLGSKYAWIWPELKMVIEQNYANGSAAYKARARHTLAQLK</sequence>
<reference evidence="2" key="1">
    <citation type="submission" date="2016-11" db="EMBL/GenBank/DDBJ databases">
        <authorList>
            <person name="Varghese N."/>
            <person name="Submissions S."/>
        </authorList>
    </citation>
    <scope>NUCLEOTIDE SEQUENCE [LARGE SCALE GENOMIC DNA]</scope>
    <source>
        <strain evidence="2">DSM 19858</strain>
    </source>
</reference>
<evidence type="ECO:0008006" key="3">
    <source>
        <dbReference type="Google" id="ProtNLM"/>
    </source>
</evidence>
<dbReference type="STRING" id="192903.SAMN04488513_102406"/>
<dbReference type="AlphaFoldDB" id="A0A1M6FER5"/>